<accession>A0A396BUW6</accession>
<dbReference type="SMR" id="A0A396BUW6"/>
<dbReference type="EMBL" id="QRJE01000032">
    <property type="protein sequence ID" value="RHH07929.1"/>
    <property type="molecule type" value="Genomic_DNA"/>
</dbReference>
<reference evidence="5 6" key="1">
    <citation type="submission" date="2018-08" db="EMBL/GenBank/DDBJ databases">
        <title>A genome reference for cultivated species of the human gut microbiota.</title>
        <authorList>
            <person name="Zou Y."/>
            <person name="Xue W."/>
            <person name="Luo G."/>
        </authorList>
    </citation>
    <scope>NUCLEOTIDE SEQUENCE [LARGE SCALE GENOMIC DNA]</scope>
    <source>
        <strain evidence="5 6">AM18-6</strain>
    </source>
</reference>
<evidence type="ECO:0000259" key="3">
    <source>
        <dbReference type="Pfam" id="PF20900"/>
    </source>
</evidence>
<organism evidence="5 6">
    <name type="scientific">Bacteroides fragilis</name>
    <dbReference type="NCBI Taxonomy" id="817"/>
    <lineage>
        <taxon>Bacteria</taxon>
        <taxon>Pseudomonadati</taxon>
        <taxon>Bacteroidota</taxon>
        <taxon>Bacteroidia</taxon>
        <taxon>Bacteroidales</taxon>
        <taxon>Bacteroidaceae</taxon>
        <taxon>Bacteroides</taxon>
    </lineage>
</organism>
<proteinExistence type="predicted"/>
<feature type="domain" description="Dermonecrotic toxin-like C2" evidence="2">
    <location>
        <begin position="730"/>
        <end position="1097"/>
    </location>
</feature>
<evidence type="ECO:0000313" key="6">
    <source>
        <dbReference type="Proteomes" id="UP000266644"/>
    </source>
</evidence>
<dbReference type="InterPro" id="IPR046673">
    <property type="entry name" value="ToxA_N"/>
</dbReference>
<dbReference type="Gene3D" id="3.10.670.10">
    <property type="entry name" value="Secreted effector protein ssei"/>
    <property type="match status" value="1"/>
</dbReference>
<dbReference type="Pfam" id="PF20178">
    <property type="entry name" value="ToxA_N"/>
    <property type="match status" value="1"/>
</dbReference>
<feature type="domain" description="Dermonecrotic toxin N-terminal" evidence="1">
    <location>
        <begin position="51"/>
        <end position="309"/>
    </location>
</feature>
<evidence type="ECO:0000259" key="2">
    <source>
        <dbReference type="Pfam" id="PF20899"/>
    </source>
</evidence>
<dbReference type="SUPFAM" id="SSF159501">
    <property type="entry name" value="EreA/ChaN-like"/>
    <property type="match status" value="1"/>
</dbReference>
<dbReference type="InterPro" id="IPR048461">
    <property type="entry name" value="ToxA-like_C2"/>
</dbReference>
<dbReference type="Pfam" id="PF20900">
    <property type="entry name" value="PMT_C3"/>
    <property type="match status" value="1"/>
</dbReference>
<evidence type="ECO:0000313" key="5">
    <source>
        <dbReference type="EMBL" id="RHH07929.1"/>
    </source>
</evidence>
<dbReference type="Gene3D" id="3.40.50.11550">
    <property type="match status" value="1"/>
</dbReference>
<dbReference type="Pfam" id="PF20899">
    <property type="entry name" value="PMT_C2"/>
    <property type="match status" value="1"/>
</dbReference>
<name>A0A396BUW6_BACFG</name>
<dbReference type="SUPFAM" id="SSF158842">
    <property type="entry name" value="PMT central region-like"/>
    <property type="match status" value="1"/>
</dbReference>
<protein>
    <submittedName>
        <fullName evidence="5">Uncharacterized protein</fullName>
    </submittedName>
</protein>
<dbReference type="InterPro" id="IPR038765">
    <property type="entry name" value="Papain-like_cys_pep_sf"/>
</dbReference>
<dbReference type="Proteomes" id="UP000266644">
    <property type="component" value="Unassembled WGS sequence"/>
</dbReference>
<evidence type="ECO:0000259" key="1">
    <source>
        <dbReference type="Pfam" id="PF20178"/>
    </source>
</evidence>
<feature type="domain" description="Dermonecrotic toxin barrel-like" evidence="4">
    <location>
        <begin position="483"/>
        <end position="559"/>
    </location>
</feature>
<dbReference type="SUPFAM" id="SSF54001">
    <property type="entry name" value="Cysteine proteinases"/>
    <property type="match status" value="1"/>
</dbReference>
<comment type="caution">
    <text evidence="5">The sequence shown here is derived from an EMBL/GenBank/DDBJ whole genome shotgun (WGS) entry which is preliminary data.</text>
</comment>
<dbReference type="InterPro" id="IPR054135">
    <property type="entry name" value="ToxA_barrel"/>
</dbReference>
<gene>
    <name evidence="5" type="ORF">DW228_18525</name>
</gene>
<evidence type="ECO:0000259" key="4">
    <source>
        <dbReference type="Pfam" id="PF22771"/>
    </source>
</evidence>
<dbReference type="InterPro" id="IPR048460">
    <property type="entry name" value="ToxA_C3"/>
</dbReference>
<sequence length="1289" mass="145603">MDLLSDYYPFLEVNGKDAGFIFRELTTNEAYQNIDNESWKEAFINRFGTMLNEMPNIRAIANRILREGLLKRGININPEEVYVNTFSSSTVIGNKGVFHTQDSLAESYRLTDAALMNFFSENYSDSWHDLDGYSTIGIYSVGKEGMFEPSEPLYGNGWGPSAQVCIAKEPADVLYYSDLQAAYTAEYNAFWDKYSDMYRDMIADLFLASAIRQYKNKLLSEYGFAMLRKVYAKQAGVTTYMFNVDTYEATDIVVMVAKVSGRDHTILYLPGASIPFIEFDNFTQMRKWLMQHLGDPMSKAAFLKHFSIYVRQDGVAYSGVDTFINKMLNDIVTWNPQDYIMLRPTILLHNEVFNKIRDKTKAVMLDDANRRITSNSEVYRDYILNFFESLLSHLFVIDMLVPEIGIPLNAALSATTLGLSADIAVNGDTLQKRLDGVGSLVGSTIYTAINLIPIFMEVGATYKMFSRAANEIPAFVTEEKFMVAQFNLESTDTLKLLNPEHPPYTLYTHDGQIQVLVRLANGNKPLAVLRHVSGNMYVRLNPVTLEELQGEGLITKVLSEPSGKPVFVSNGKLLGGAPYNPYENFLGDVWTVDTLKKKADRLGFTDTKYIAIKDKLRAMHGSADFNTKQELAHELYSLLKDYEATYPRALRGNVLRELAIQIKDGLYEGNATPLGGVFLGPREKINYKVASKIYPIILSEQLGELPAGLTDTLIKFAKEDAILGVSGLSESFIGNIPTGLPFEVKYMMDDLSALNNLSTQYFRATEYINTTVKNNKEAFVYSLKESHRLGMLSRWTLAEDENKAYIGYSYEDLMRTVTDYSCNSSTKYSVHPINVKNMLLELLPGRSPRELMEKFGTAEYYDSLITKRIKSMEKTYQIKAESLFQKFDNDVQSVFHHGFKELTTVQERLDMLMNNTNGVIFSNGRQEFEYLNTHLDFFQSKGVTHIGVTEFFADLDQVELDEFLQDGTLTTHLGATILSVDMGEVNGPFYRLIMSAKNRGLKIIALGESDAVFRDSQNPYMNIYVKGMINRNAERMLKGTKFIVLANRALINTIPGIQEGAPGLAQQLKAPGIFFKSTDRVVNFMPDILVNRTAMTYARLPYDTSISLPPGRFLGWKKYGDGYTFVTPAQREASVFAKIEDDLEGFKAEFRDIRDRASNFQCAGALTCDRVTSKVQNALASAGKRMGKGRSLSWWIKDGDDFVNNVHTAASVYIRDKEYVVDASHLQFPHDLIDEGVMILPPDNWAQEILNRVKGSNPYMVDRSLIGNYLFALRLPNFTKPKVHKTLNQ</sequence>
<dbReference type="Pfam" id="PF22771">
    <property type="entry name" value="ToxA_barrel"/>
    <property type="match status" value="1"/>
</dbReference>
<feature type="domain" description="Dermonecrotic toxin C3" evidence="3">
    <location>
        <begin position="1156"/>
        <end position="1286"/>
    </location>
</feature>
<dbReference type="RefSeq" id="WP_122330613.1">
    <property type="nucleotide sequence ID" value="NZ_JAQDYY010000019.1"/>
</dbReference>
<dbReference type="Gene3D" id="1.20.140.180">
    <property type="match status" value="1"/>
</dbReference>